<sequence>MQTARIAIVGAGLSGLYAAYALQQKGVTDYVVLEARDVLGGRIVSAPTTFATGPEQPGTLDRFDLGPSWFWPGYQRQLDRLIQTLKLRRYEQYEIGDMMVERSRDTAPARMRGYVNSPPSMRLEGGMGALVEALFDALDPARVFTGHTVRSMCRTEQGIELGSTDASGQVTTWGVEQVLLAMPPRLVQATVEFSPALPLELARSWAATATWMAPHAKYFALFDTPFWREQGLSGEGRSGVGPLVEIHDASIPQGSAALFGFIGVPATFRKSMPESELLSLCRAQLVRMFGPQAGTPKAEFLKDWAAEPFTATAADLTGASQHAAAPSAMAASGPWSGCLAGIASEWSPQFPGYVAGAVDAADRGVQAVSQSITQGPSARDRS</sequence>
<evidence type="ECO:0000256" key="1">
    <source>
        <dbReference type="ARBA" id="ARBA00005995"/>
    </source>
</evidence>
<dbReference type="InterPro" id="IPR002937">
    <property type="entry name" value="Amino_oxidase"/>
</dbReference>
<dbReference type="InterPro" id="IPR050703">
    <property type="entry name" value="Flavin_MAO"/>
</dbReference>
<dbReference type="Gene3D" id="3.50.50.60">
    <property type="entry name" value="FAD/NAD(P)-binding domain"/>
    <property type="match status" value="2"/>
</dbReference>
<dbReference type="Pfam" id="PF13450">
    <property type="entry name" value="NAD_binding_8"/>
    <property type="match status" value="1"/>
</dbReference>
<comment type="caution">
    <text evidence="3">The sequence shown here is derived from an EMBL/GenBank/DDBJ whole genome shotgun (WGS) entry which is preliminary data.</text>
</comment>
<feature type="domain" description="Amine oxidase" evidence="2">
    <location>
        <begin position="96"/>
        <end position="368"/>
    </location>
</feature>
<dbReference type="GO" id="GO:0016491">
    <property type="term" value="F:oxidoreductase activity"/>
    <property type="evidence" value="ECO:0007669"/>
    <property type="project" value="InterPro"/>
</dbReference>
<dbReference type="SUPFAM" id="SSF51905">
    <property type="entry name" value="FAD/NAD(P)-binding domain"/>
    <property type="match status" value="1"/>
</dbReference>
<dbReference type="AlphaFoldDB" id="A0A7Y5Z0X1"/>
<accession>A0A7Y5Z0X1</accession>
<gene>
    <name evidence="3" type="ORF">HNO91_00530</name>
</gene>
<dbReference type="RefSeq" id="WP_175361292.1">
    <property type="nucleotide sequence ID" value="NZ_JABFMR010000001.1"/>
</dbReference>
<proteinExistence type="inferred from homology"/>
<dbReference type="Pfam" id="PF01593">
    <property type="entry name" value="Amino_oxidase"/>
    <property type="match status" value="1"/>
</dbReference>
<reference evidence="3 4" key="1">
    <citation type="journal article" date="2020" name="Front. Plant Sci.">
        <title>Isolation of Rhizosphere Bacteria That Improve Quality and Water Stress Tolerance in Greenhouse Ornamentals.</title>
        <authorList>
            <person name="Nordstedt N.P."/>
            <person name="Jones M.L."/>
        </authorList>
    </citation>
    <scope>NUCLEOTIDE SEQUENCE [LARGE SCALE GENOMIC DNA]</scope>
    <source>
        <strain evidence="3 4">C7D2</strain>
    </source>
</reference>
<dbReference type="SUPFAM" id="SSF54373">
    <property type="entry name" value="FAD-linked reductases, C-terminal domain"/>
    <property type="match status" value="1"/>
</dbReference>
<dbReference type="PANTHER" id="PTHR43563:SF1">
    <property type="entry name" value="AMINE OXIDASE [FLAVIN-CONTAINING] B"/>
    <property type="match status" value="1"/>
</dbReference>
<dbReference type="InterPro" id="IPR036188">
    <property type="entry name" value="FAD/NAD-bd_sf"/>
</dbReference>
<dbReference type="EMBL" id="JABFMR010000001">
    <property type="protein sequence ID" value="NUT84887.1"/>
    <property type="molecule type" value="Genomic_DNA"/>
</dbReference>
<name>A0A7Y5Z0X1_9PSED</name>
<dbReference type="PANTHER" id="PTHR43563">
    <property type="entry name" value="AMINE OXIDASE"/>
    <property type="match status" value="1"/>
</dbReference>
<evidence type="ECO:0000313" key="4">
    <source>
        <dbReference type="Proteomes" id="UP000536720"/>
    </source>
</evidence>
<comment type="similarity">
    <text evidence="1">Belongs to the flavin monoamine oxidase family.</text>
</comment>
<organism evidence="3 4">
    <name type="scientific">Pseudomonas corrugata</name>
    <dbReference type="NCBI Taxonomy" id="47879"/>
    <lineage>
        <taxon>Bacteria</taxon>
        <taxon>Pseudomonadati</taxon>
        <taxon>Pseudomonadota</taxon>
        <taxon>Gammaproteobacteria</taxon>
        <taxon>Pseudomonadales</taxon>
        <taxon>Pseudomonadaceae</taxon>
        <taxon>Pseudomonas</taxon>
    </lineage>
</organism>
<evidence type="ECO:0000259" key="2">
    <source>
        <dbReference type="Pfam" id="PF01593"/>
    </source>
</evidence>
<evidence type="ECO:0000313" key="3">
    <source>
        <dbReference type="EMBL" id="NUT84887.1"/>
    </source>
</evidence>
<dbReference type="Proteomes" id="UP000536720">
    <property type="component" value="Unassembled WGS sequence"/>
</dbReference>
<protein>
    <submittedName>
        <fullName evidence="3">NAD(P)-binding protein</fullName>
    </submittedName>
</protein>